<dbReference type="EMBL" id="MPUH01000279">
    <property type="protein sequence ID" value="OMJ84132.1"/>
    <property type="molecule type" value="Genomic_DNA"/>
</dbReference>
<evidence type="ECO:0000313" key="11">
    <source>
        <dbReference type="Proteomes" id="UP000187209"/>
    </source>
</evidence>
<dbReference type="Proteomes" id="UP000187209">
    <property type="component" value="Unassembled WGS sequence"/>
</dbReference>
<evidence type="ECO:0000256" key="7">
    <source>
        <dbReference type="ARBA" id="ARBA00047899"/>
    </source>
</evidence>
<dbReference type="SMART" id="SM00220">
    <property type="entry name" value="S_TKc"/>
    <property type="match status" value="1"/>
</dbReference>
<comment type="catalytic activity">
    <reaction evidence="7">
        <text>L-threonyl-[protein] + ATP = O-phospho-L-threonyl-[protein] + ADP + H(+)</text>
        <dbReference type="Rhea" id="RHEA:46608"/>
        <dbReference type="Rhea" id="RHEA-COMP:11060"/>
        <dbReference type="Rhea" id="RHEA-COMP:11605"/>
        <dbReference type="ChEBI" id="CHEBI:15378"/>
        <dbReference type="ChEBI" id="CHEBI:30013"/>
        <dbReference type="ChEBI" id="CHEBI:30616"/>
        <dbReference type="ChEBI" id="CHEBI:61977"/>
        <dbReference type="ChEBI" id="CHEBI:456216"/>
        <dbReference type="EC" id="2.7.11.1"/>
    </reaction>
</comment>
<dbReference type="EC" id="2.7.11.1" evidence="1"/>
<dbReference type="InterPro" id="IPR000719">
    <property type="entry name" value="Prot_kinase_dom"/>
</dbReference>
<comment type="catalytic activity">
    <reaction evidence="8">
        <text>L-seryl-[protein] + ATP = O-phospho-L-seryl-[protein] + ADP + H(+)</text>
        <dbReference type="Rhea" id="RHEA:17989"/>
        <dbReference type="Rhea" id="RHEA-COMP:9863"/>
        <dbReference type="Rhea" id="RHEA-COMP:11604"/>
        <dbReference type="ChEBI" id="CHEBI:15378"/>
        <dbReference type="ChEBI" id="CHEBI:29999"/>
        <dbReference type="ChEBI" id="CHEBI:30616"/>
        <dbReference type="ChEBI" id="CHEBI:83421"/>
        <dbReference type="ChEBI" id="CHEBI:456216"/>
        <dbReference type="EC" id="2.7.11.1"/>
    </reaction>
</comment>
<dbReference type="FunFam" id="1.10.510.10:FF:000748">
    <property type="entry name" value="NAK protein kinase"/>
    <property type="match status" value="1"/>
</dbReference>
<gene>
    <name evidence="10" type="ORF">SteCoe_14823</name>
</gene>
<dbReference type="InterPro" id="IPR011009">
    <property type="entry name" value="Kinase-like_dom_sf"/>
</dbReference>
<dbReference type="InterPro" id="IPR008271">
    <property type="entry name" value="Ser/Thr_kinase_AS"/>
</dbReference>
<evidence type="ECO:0000313" key="10">
    <source>
        <dbReference type="EMBL" id="OMJ84132.1"/>
    </source>
</evidence>
<dbReference type="PROSITE" id="PS50011">
    <property type="entry name" value="PROTEIN_KINASE_DOM"/>
    <property type="match status" value="1"/>
</dbReference>
<evidence type="ECO:0000256" key="6">
    <source>
        <dbReference type="ARBA" id="ARBA00022840"/>
    </source>
</evidence>
<sequence length="368" mass="42493">MDKIWGLTDYIYTSERYTIGSMNIELKEKISEGGYAYVFKAVDINTGQEYAVKKILCQSSELLAMAEREIDVMKSLPIHENIVRYYDSLIINQGNSKSVLIVIELCTGGTLVNLLEKYNRQLSQAQIFFISKEICQAILAIHSSGFVHRDIKIENVLLQNKKFKLCDFGSCSREIYNLASASRNQLLTYQEQFERETTLMYRPPEMIDLYQRYTIDFKGDSWMLGCVLFTLAFCKHPFQDQTQLAIVNAHYSFPQNSRFDDKFHGLISWILDPNPNTRPSISEIYQGISNYNNIISFAFVGHKPQPRSKKHIDRDLTEEEINLEMLRIRNEIEAKEKPKGKKEPNIWEAPATAPNINAPNINIGWAKF</sequence>
<keyword evidence="11" id="KW-1185">Reference proteome</keyword>
<feature type="domain" description="Protein kinase" evidence="9">
    <location>
        <begin position="24"/>
        <end position="295"/>
    </location>
</feature>
<dbReference type="SUPFAM" id="SSF56112">
    <property type="entry name" value="Protein kinase-like (PK-like)"/>
    <property type="match status" value="1"/>
</dbReference>
<dbReference type="Pfam" id="PF00069">
    <property type="entry name" value="Pkinase"/>
    <property type="match status" value="1"/>
</dbReference>
<dbReference type="GO" id="GO:0005524">
    <property type="term" value="F:ATP binding"/>
    <property type="evidence" value="ECO:0007669"/>
    <property type="project" value="UniProtKB-KW"/>
</dbReference>
<comment type="caution">
    <text evidence="10">The sequence shown here is derived from an EMBL/GenBank/DDBJ whole genome shotgun (WGS) entry which is preliminary data.</text>
</comment>
<keyword evidence="4" id="KW-0547">Nucleotide-binding</keyword>
<protein>
    <recommendedName>
        <fullName evidence="1">non-specific serine/threonine protein kinase</fullName>
        <ecNumber evidence="1">2.7.11.1</ecNumber>
    </recommendedName>
</protein>
<name>A0A1R2C530_9CILI</name>
<dbReference type="OrthoDB" id="248923at2759"/>
<dbReference type="GO" id="GO:0005737">
    <property type="term" value="C:cytoplasm"/>
    <property type="evidence" value="ECO:0007669"/>
    <property type="project" value="TreeGrafter"/>
</dbReference>
<evidence type="ECO:0000256" key="1">
    <source>
        <dbReference type="ARBA" id="ARBA00012513"/>
    </source>
</evidence>
<evidence type="ECO:0000259" key="9">
    <source>
        <dbReference type="PROSITE" id="PS50011"/>
    </source>
</evidence>
<dbReference type="Gene3D" id="1.10.510.10">
    <property type="entry name" value="Transferase(Phosphotransferase) domain 1"/>
    <property type="match status" value="1"/>
</dbReference>
<keyword evidence="5" id="KW-0418">Kinase</keyword>
<dbReference type="AlphaFoldDB" id="A0A1R2C530"/>
<evidence type="ECO:0000256" key="8">
    <source>
        <dbReference type="ARBA" id="ARBA00048679"/>
    </source>
</evidence>
<dbReference type="PANTHER" id="PTHR22967:SF57">
    <property type="entry name" value="AUXILIN, ISOFORM A-RELATED"/>
    <property type="match status" value="1"/>
</dbReference>
<dbReference type="PANTHER" id="PTHR22967">
    <property type="entry name" value="SERINE/THREONINE PROTEIN KINASE"/>
    <property type="match status" value="1"/>
</dbReference>
<organism evidence="10 11">
    <name type="scientific">Stentor coeruleus</name>
    <dbReference type="NCBI Taxonomy" id="5963"/>
    <lineage>
        <taxon>Eukaryota</taxon>
        <taxon>Sar</taxon>
        <taxon>Alveolata</taxon>
        <taxon>Ciliophora</taxon>
        <taxon>Postciliodesmatophora</taxon>
        <taxon>Heterotrichea</taxon>
        <taxon>Heterotrichida</taxon>
        <taxon>Stentoridae</taxon>
        <taxon>Stentor</taxon>
    </lineage>
</organism>
<keyword evidence="6" id="KW-0067">ATP-binding</keyword>
<dbReference type="GO" id="GO:0004674">
    <property type="term" value="F:protein serine/threonine kinase activity"/>
    <property type="evidence" value="ECO:0007669"/>
    <property type="project" value="UniProtKB-KW"/>
</dbReference>
<dbReference type="PROSITE" id="PS00108">
    <property type="entry name" value="PROTEIN_KINASE_ST"/>
    <property type="match status" value="1"/>
</dbReference>
<keyword evidence="3" id="KW-0808">Transferase</keyword>
<reference evidence="10 11" key="1">
    <citation type="submission" date="2016-11" db="EMBL/GenBank/DDBJ databases">
        <title>The macronuclear genome of Stentor coeruleus: a giant cell with tiny introns.</title>
        <authorList>
            <person name="Slabodnick M."/>
            <person name="Ruby J.G."/>
            <person name="Reiff S.B."/>
            <person name="Swart E.C."/>
            <person name="Gosai S."/>
            <person name="Prabakaran S."/>
            <person name="Witkowska E."/>
            <person name="Larue G.E."/>
            <person name="Fisher S."/>
            <person name="Freeman R.M."/>
            <person name="Gunawardena J."/>
            <person name="Chu W."/>
            <person name="Stover N.A."/>
            <person name="Gregory B.D."/>
            <person name="Nowacki M."/>
            <person name="Derisi J."/>
            <person name="Roy S.W."/>
            <person name="Marshall W.F."/>
            <person name="Sood P."/>
        </authorList>
    </citation>
    <scope>NUCLEOTIDE SEQUENCE [LARGE SCALE GENOMIC DNA]</scope>
    <source>
        <strain evidence="10">WM001</strain>
    </source>
</reference>
<proteinExistence type="predicted"/>
<evidence type="ECO:0000256" key="4">
    <source>
        <dbReference type="ARBA" id="ARBA00022741"/>
    </source>
</evidence>
<accession>A0A1R2C530</accession>
<evidence type="ECO:0000256" key="5">
    <source>
        <dbReference type="ARBA" id="ARBA00022777"/>
    </source>
</evidence>
<keyword evidence="2" id="KW-0723">Serine/threonine-protein kinase</keyword>
<evidence type="ECO:0000256" key="2">
    <source>
        <dbReference type="ARBA" id="ARBA00022527"/>
    </source>
</evidence>
<evidence type="ECO:0000256" key="3">
    <source>
        <dbReference type="ARBA" id="ARBA00022679"/>
    </source>
</evidence>